<name>A0AA88HG11_ARTSF</name>
<organism evidence="2 3">
    <name type="scientific">Artemia franciscana</name>
    <name type="common">Brine shrimp</name>
    <name type="synonym">Artemia sanfranciscana</name>
    <dbReference type="NCBI Taxonomy" id="6661"/>
    <lineage>
        <taxon>Eukaryota</taxon>
        <taxon>Metazoa</taxon>
        <taxon>Ecdysozoa</taxon>
        <taxon>Arthropoda</taxon>
        <taxon>Crustacea</taxon>
        <taxon>Branchiopoda</taxon>
        <taxon>Anostraca</taxon>
        <taxon>Artemiidae</taxon>
        <taxon>Artemia</taxon>
    </lineage>
</organism>
<dbReference type="SUPFAM" id="SSF56436">
    <property type="entry name" value="C-type lectin-like"/>
    <property type="match status" value="2"/>
</dbReference>
<dbReference type="InterPro" id="IPR016187">
    <property type="entry name" value="CTDL_fold"/>
</dbReference>
<keyword evidence="3" id="KW-1185">Reference proteome</keyword>
<gene>
    <name evidence="2" type="ORF">QYM36_012004</name>
</gene>
<comment type="caution">
    <text evidence="2">The sequence shown here is derived from an EMBL/GenBank/DDBJ whole genome shotgun (WGS) entry which is preliminary data.</text>
</comment>
<dbReference type="EMBL" id="JAVRJZ010000016">
    <property type="protein sequence ID" value="KAK2710678.1"/>
    <property type="molecule type" value="Genomic_DNA"/>
</dbReference>
<dbReference type="PROSITE" id="PS50041">
    <property type="entry name" value="C_TYPE_LECTIN_2"/>
    <property type="match status" value="2"/>
</dbReference>
<dbReference type="CDD" id="cd00037">
    <property type="entry name" value="CLECT"/>
    <property type="match status" value="1"/>
</dbReference>
<protein>
    <recommendedName>
        <fullName evidence="1">C-type lectin domain-containing protein</fullName>
    </recommendedName>
</protein>
<feature type="domain" description="C-type lectin" evidence="1">
    <location>
        <begin position="55"/>
        <end position="175"/>
    </location>
</feature>
<dbReference type="Gene3D" id="3.10.100.10">
    <property type="entry name" value="Mannose-Binding Protein A, subunit A"/>
    <property type="match status" value="2"/>
</dbReference>
<dbReference type="Proteomes" id="UP001187531">
    <property type="component" value="Unassembled WGS sequence"/>
</dbReference>
<dbReference type="AlphaFoldDB" id="A0AA88HG11"/>
<accession>A0AA88HG11</accession>
<reference evidence="2" key="1">
    <citation type="submission" date="2023-07" db="EMBL/GenBank/DDBJ databases">
        <title>Chromosome-level genome assembly of Artemia franciscana.</title>
        <authorList>
            <person name="Jo E."/>
        </authorList>
    </citation>
    <scope>NUCLEOTIDE SEQUENCE</scope>
    <source>
        <tissue evidence="2">Whole body</tissue>
    </source>
</reference>
<proteinExistence type="predicted"/>
<dbReference type="InterPro" id="IPR001304">
    <property type="entry name" value="C-type_lectin-like"/>
</dbReference>
<evidence type="ECO:0000313" key="3">
    <source>
        <dbReference type="Proteomes" id="UP001187531"/>
    </source>
</evidence>
<evidence type="ECO:0000259" key="1">
    <source>
        <dbReference type="PROSITE" id="PS50041"/>
    </source>
</evidence>
<feature type="domain" description="C-type lectin" evidence="1">
    <location>
        <begin position="206"/>
        <end position="299"/>
    </location>
</feature>
<dbReference type="Pfam" id="PF00059">
    <property type="entry name" value="Lectin_C"/>
    <property type="match status" value="2"/>
</dbReference>
<evidence type="ECO:0000313" key="2">
    <source>
        <dbReference type="EMBL" id="KAK2710678.1"/>
    </source>
</evidence>
<dbReference type="SMART" id="SM00034">
    <property type="entry name" value="CLECT"/>
    <property type="match status" value="2"/>
</dbReference>
<dbReference type="PANTHER" id="PTHR22803">
    <property type="entry name" value="MANNOSE, PHOSPHOLIPASE, LECTIN RECEPTOR RELATED"/>
    <property type="match status" value="1"/>
</dbReference>
<dbReference type="InterPro" id="IPR016186">
    <property type="entry name" value="C-type_lectin-like/link_sf"/>
</dbReference>
<sequence>MINVKVQCSVENNYHQVFIRSKFATFILLLVQKHPDSKNGAYCADGWSLVCSNENDCSCFQYVDGYVRYEIAEQICNGFGGELPSIHSEDKNKFLYVFPDDLRRGAWIGLRRVNNSFIWVDESDLNYASWNDDAPTNGANSSDCVHYVGYEDEGYIVPFKWRDSPCTELRPIFCEMPLSKPTTTVPPPTTQQPDPCPNNYTERCFQNNVCYCYSVKQKMYWGDGIAACRNEGADMISIHSSEENSFIREIAGSEIVWIGCLYNSTYWVDGTNMNYENWLSSYNSHNLGYMSFEYSGYWRGSINIGEYMTVVCKKPTYRN</sequence>
<dbReference type="InterPro" id="IPR050111">
    <property type="entry name" value="C-type_lectin/snaclec_domain"/>
</dbReference>